<accession>A0A2N9HGC2</accession>
<protein>
    <recommendedName>
        <fullName evidence="2">Putative plant transposon protein domain-containing protein</fullName>
    </recommendedName>
</protein>
<gene>
    <name evidence="3" type="ORF">FSB_LOCUS38867</name>
</gene>
<evidence type="ECO:0000256" key="1">
    <source>
        <dbReference type="SAM" id="MobiDB-lite"/>
    </source>
</evidence>
<feature type="domain" description="Putative plant transposon protein" evidence="2">
    <location>
        <begin position="111"/>
        <end position="260"/>
    </location>
</feature>
<evidence type="ECO:0000313" key="3">
    <source>
        <dbReference type="EMBL" id="SPD10985.1"/>
    </source>
</evidence>
<feature type="compositionally biased region" description="Pro residues" evidence="1">
    <location>
        <begin position="1"/>
        <end position="10"/>
    </location>
</feature>
<feature type="region of interest" description="Disordered" evidence="1">
    <location>
        <begin position="591"/>
        <end position="623"/>
    </location>
</feature>
<name>A0A2N9HGC2_FAGSY</name>
<feature type="compositionally biased region" description="Basic and acidic residues" evidence="1">
    <location>
        <begin position="591"/>
        <end position="617"/>
    </location>
</feature>
<sequence>MASPFPPLGPPKQNQQERKRNSMGFPTAQIAVTIERVSYRRGRERIDMVNEVNQGLSGIMCIAHDWTHMARTKTKAAKVTVSDTHHPSSSTPPTHTKIPPPANKSKTFNKERSWESMCQDWPTATPNDLILEFYSNFLNIKTTSLEFDVFLRKKMYHISPDVVASALKIPRVAQPGYPYIGQLVPLRDTMMELFCGKTIAWGTKKTNATTEFACEARLFNLVMSHNLLLVSHRNTLSLRRAQFLYAFMTGVSIDLLSVIYGTEPDATVEGDQYDKNDDIDDEDGIPKLHRGKCNPSQFAQRENAIDCKFSQREMRSIEEWQSLRITLDKNRKMLSPGHADDASTHPHMKRGTPWDKQEIKARKDEIEKSNAKAKIMADIKAKWKTMPSEAQAPFIDQAKKLAKVYKAQQRSEVPVEEIDVVRDLRSQCTPDRLDHALCRFMLNNITVPSFVFELNGRSVVITLEQVGFILGLRTELVTLGTIEAALVASNAVVDGGFKEKFVLFLLASVFYPTTSLKIPRTYLHVILFYEQMVAGMRVIPFSMRPAIRLNVWMNKRVDKLNLLLKNLGGYSSAELIVGKVEHRDVVQRVEKEGKETNVIDHGSNKEHRSSVENDANKGTHNNENGIILKELREDVKSMKVALSTLSEDVTTIRGEYQSLTKAIGNIISEGVKRMKSEILEGIAKGTVESV</sequence>
<reference evidence="3" key="1">
    <citation type="submission" date="2018-02" db="EMBL/GenBank/DDBJ databases">
        <authorList>
            <person name="Cohen D.B."/>
            <person name="Kent A.D."/>
        </authorList>
    </citation>
    <scope>NUCLEOTIDE SEQUENCE</scope>
</reference>
<feature type="region of interest" description="Disordered" evidence="1">
    <location>
        <begin position="1"/>
        <end position="25"/>
    </location>
</feature>
<dbReference type="Pfam" id="PF20167">
    <property type="entry name" value="Transposase_32"/>
    <property type="match status" value="1"/>
</dbReference>
<feature type="compositionally biased region" description="Low complexity" evidence="1">
    <location>
        <begin position="87"/>
        <end position="97"/>
    </location>
</feature>
<feature type="region of interest" description="Disordered" evidence="1">
    <location>
        <begin position="81"/>
        <end position="103"/>
    </location>
</feature>
<dbReference type="EMBL" id="OIVN01003402">
    <property type="protein sequence ID" value="SPD10985.1"/>
    <property type="molecule type" value="Genomic_DNA"/>
</dbReference>
<organism evidence="3">
    <name type="scientific">Fagus sylvatica</name>
    <name type="common">Beechnut</name>
    <dbReference type="NCBI Taxonomy" id="28930"/>
    <lineage>
        <taxon>Eukaryota</taxon>
        <taxon>Viridiplantae</taxon>
        <taxon>Streptophyta</taxon>
        <taxon>Embryophyta</taxon>
        <taxon>Tracheophyta</taxon>
        <taxon>Spermatophyta</taxon>
        <taxon>Magnoliopsida</taxon>
        <taxon>eudicotyledons</taxon>
        <taxon>Gunneridae</taxon>
        <taxon>Pentapetalae</taxon>
        <taxon>rosids</taxon>
        <taxon>fabids</taxon>
        <taxon>Fagales</taxon>
        <taxon>Fagaceae</taxon>
        <taxon>Fagus</taxon>
    </lineage>
</organism>
<dbReference type="AlphaFoldDB" id="A0A2N9HGC2"/>
<evidence type="ECO:0000259" key="2">
    <source>
        <dbReference type="Pfam" id="PF20167"/>
    </source>
</evidence>
<dbReference type="InterPro" id="IPR046796">
    <property type="entry name" value="Transposase_32_dom"/>
</dbReference>
<proteinExistence type="predicted"/>